<dbReference type="PROSITE" id="PS50294">
    <property type="entry name" value="WD_REPEATS_REGION"/>
    <property type="match status" value="1"/>
</dbReference>
<feature type="coiled-coil region" evidence="4">
    <location>
        <begin position="763"/>
        <end position="790"/>
    </location>
</feature>
<dbReference type="InterPro" id="IPR049916">
    <property type="entry name" value="WDR72-like"/>
</dbReference>
<keyword evidence="2" id="KW-0677">Repeat</keyword>
<feature type="repeat" description="WD" evidence="3">
    <location>
        <begin position="23"/>
        <end position="50"/>
    </location>
</feature>
<evidence type="ECO:0000256" key="2">
    <source>
        <dbReference type="ARBA" id="ARBA00022737"/>
    </source>
</evidence>
<dbReference type="SMART" id="SM00320">
    <property type="entry name" value="WD40"/>
    <property type="match status" value="7"/>
</dbReference>
<reference evidence="5" key="1">
    <citation type="submission" date="2014-05" db="EMBL/GenBank/DDBJ databases">
        <authorList>
            <person name="Chronopoulou M."/>
        </authorList>
    </citation>
    <scope>NUCLEOTIDE SEQUENCE</scope>
    <source>
        <tissue evidence="5">Whole organism</tissue>
    </source>
</reference>
<accession>A0A0K2TL21</accession>
<evidence type="ECO:0000313" key="5">
    <source>
        <dbReference type="EMBL" id="CDW26505.1"/>
    </source>
</evidence>
<dbReference type="GO" id="GO:0005737">
    <property type="term" value="C:cytoplasm"/>
    <property type="evidence" value="ECO:0007669"/>
    <property type="project" value="TreeGrafter"/>
</dbReference>
<feature type="repeat" description="WD" evidence="3">
    <location>
        <begin position="1345"/>
        <end position="1382"/>
    </location>
</feature>
<feature type="repeat" description="WD" evidence="3">
    <location>
        <begin position="61"/>
        <end position="100"/>
    </location>
</feature>
<dbReference type="InterPro" id="IPR036322">
    <property type="entry name" value="WD40_repeat_dom_sf"/>
</dbReference>
<proteinExistence type="predicted"/>
<dbReference type="InterPro" id="IPR015943">
    <property type="entry name" value="WD40/YVTN_repeat-like_dom_sf"/>
</dbReference>
<dbReference type="EMBL" id="HACA01009144">
    <property type="protein sequence ID" value="CDW26505.1"/>
    <property type="molecule type" value="Transcribed_RNA"/>
</dbReference>
<name>A0A0K2TL21_LEPSM</name>
<dbReference type="InterPro" id="IPR001680">
    <property type="entry name" value="WD40_rpt"/>
</dbReference>
<keyword evidence="4" id="KW-0175">Coiled coil</keyword>
<dbReference type="InterPro" id="IPR019775">
    <property type="entry name" value="WD40_repeat_CS"/>
</dbReference>
<feature type="repeat" description="WD" evidence="3">
    <location>
        <begin position="540"/>
        <end position="581"/>
    </location>
</feature>
<dbReference type="Pfam" id="PF00400">
    <property type="entry name" value="WD40"/>
    <property type="match status" value="5"/>
</dbReference>
<dbReference type="PANTHER" id="PTHR44099">
    <property type="entry name" value="RABCONNECTIN-3B, ISOFORM A"/>
    <property type="match status" value="1"/>
</dbReference>
<dbReference type="Gene3D" id="2.130.10.10">
    <property type="entry name" value="YVTN repeat-like/Quinoprotein amine dehydrogenase"/>
    <property type="match status" value="4"/>
</dbReference>
<dbReference type="PANTHER" id="PTHR44099:SF4">
    <property type="entry name" value="RABCONNECTIN-3B, ISOFORM A"/>
    <property type="match status" value="1"/>
</dbReference>
<evidence type="ECO:0000256" key="4">
    <source>
        <dbReference type="SAM" id="Coils"/>
    </source>
</evidence>
<keyword evidence="1 3" id="KW-0853">WD repeat</keyword>
<sequence length="1439" mass="159751">MTSTSSLVVPLIMWGRSPPSHCISSITVLHENKTLATGGQDGEIILWDMDHNWNLTPRHLLVGHSSGIRCLTKTGQYLVSASENGELNLWDPVDGSCIESKKYPHLVHSWVQSYRSPANNRVKLFSCGLYEEIVAFDSTSLEVLFQLSSRVNPDWISSFHVLRPPNRKDDVVLALTTSGTVKVWTLTGNEESSEQSVLENESKQIRCVNSVRLSCCAYNMRTVLIVCSKYWNIYDAGDFTCLLTMHCRKGERWSGGEFVSGDRVCIWSDDGKAYIYKLPTNCIVESKDFHNKSKESSKSVLLHKLEAKEKALHCPPAFDFFKIVRKDKSLKFLLSGDCDGCVSIWNISDISGSDENTKGLLPIKTTSLEEKWKGLSECPLGILGQLGNDAPEITSTIFLPMQCRLVCGRDDGSIVMVPATQTIMLHLLSGRHQKYSNWPHQQMLIGHSGRVNCLLYPNNDHPRYDVSYLVSGSVDFSVCLWDIYTGTLLHTFSSHGGEVMSLYVPPPTCSPRIQHCICSVASDNSVTLLSLKERRCVMLASRHLYPVTTIKWRPFDDFLIVGCSDGTTYVWQMETGHLDRVVHGHSGDEILAACDENAPTINIGESVGANPALHFFRGLRHRNLAAMKIATQTGMSQIQQGQRGNAHAAIQEKNRSYPLIVNGFRTNPKNFESHILFFDVEALIVQLLSEEYQTMTPGTMETQGFTNQKDYDRIWALTKPASPDTVKKISGFLNKVKDKADDRLNSISSSASPETQRKLTGFMSKVKEGAEKAKGELEHAKREIEKRAGALDESGLNIKNEEDSENGVIRPSSLHLEINLTLEIGQLLLSLLHAWGLDKDLDKVATSKLGLLRPKVPVSFGILSKGGGVMSLSLPTYHLGDTSVKDNAYNTQFFTSMGHWELSHTLTTNHLLSVISITNTLISVSNASFIPEQERKRKLVRQATHGAMELPAGEDSSVFSHQQEQIQQGWSLLSTLHCFLIPEKLKTSISFKKPLVELLAIRWQDRCLQVRLAAQELLVAELKNMGLEGRKKLVEVWGLYLPKYGDPPFQPSTTPTTNGQENNVLEEDDEDFYEDEKDDAAVEARRNQTTSVILLGVIGALFDIDGSKNSEHALGSNMIRLTAKALMYLVLCPKGDGNFGSNKAGGSTSALRRAAIDLIARGFCLWEPHLEVSKVLLSLLEMCSEADWWVPSTKYGLPLTPSGDSCRTSRHALMQIAKARPGAFVTSIAREISRFNNLAANSQSLNVNLNQHVLTRSKAEILHLIEVLIETNKQDLIDLLVNVTDIALHCIDGNHLKNKCMGDIFPPISYFPQISHCMQTRRLAVGTKTGSLVMYDLRASKLQSIPAHSGSIIAVSFSPDGKNLATFSDSDNKLHFWQTSTGMFGLGNAQTRCTKSYNVNPSSKSSQWTPNHMPKLVWNGFKTVTLLLPDGAEKSLTPT</sequence>
<evidence type="ECO:0008006" key="6">
    <source>
        <dbReference type="Google" id="ProtNLM"/>
    </source>
</evidence>
<evidence type="ECO:0000256" key="1">
    <source>
        <dbReference type="ARBA" id="ARBA00022574"/>
    </source>
</evidence>
<dbReference type="SUPFAM" id="SSF50978">
    <property type="entry name" value="WD40 repeat-like"/>
    <property type="match status" value="3"/>
</dbReference>
<dbReference type="OrthoDB" id="338622at2759"/>
<protein>
    <recommendedName>
        <fullName evidence="6">WD repeat-containing protein 7</fullName>
    </recommendedName>
</protein>
<organism evidence="5">
    <name type="scientific">Lepeophtheirus salmonis</name>
    <name type="common">Salmon louse</name>
    <name type="synonym">Caligus salmonis</name>
    <dbReference type="NCBI Taxonomy" id="72036"/>
    <lineage>
        <taxon>Eukaryota</taxon>
        <taxon>Metazoa</taxon>
        <taxon>Ecdysozoa</taxon>
        <taxon>Arthropoda</taxon>
        <taxon>Crustacea</taxon>
        <taxon>Multicrustacea</taxon>
        <taxon>Hexanauplia</taxon>
        <taxon>Copepoda</taxon>
        <taxon>Siphonostomatoida</taxon>
        <taxon>Caligidae</taxon>
        <taxon>Lepeophtheirus</taxon>
    </lineage>
</organism>
<evidence type="ECO:0000256" key="3">
    <source>
        <dbReference type="PROSITE-ProRule" id="PRU00221"/>
    </source>
</evidence>
<feature type="repeat" description="WD" evidence="3">
    <location>
        <begin position="444"/>
        <end position="491"/>
    </location>
</feature>
<dbReference type="PROSITE" id="PS50082">
    <property type="entry name" value="WD_REPEATS_2"/>
    <property type="match status" value="5"/>
</dbReference>
<dbReference type="PROSITE" id="PS00678">
    <property type="entry name" value="WD_REPEATS_1"/>
    <property type="match status" value="2"/>
</dbReference>